<accession>A0A835D7A8</accession>
<evidence type="ECO:0000256" key="1">
    <source>
        <dbReference type="SAM" id="MobiDB-lite"/>
    </source>
</evidence>
<sequence length="190" mass="21772">MNRNASPILRPSSSRRKRKNQPVSYFKKLRSKIPRRKRCQISPILCGSRNSEYTDKKTEFSAFPAVSCSSSSFPGETSCTSSRIPVQYKNLKKENPKFSQRKGEFEEIQGSGAVIRAEERSFRKPERISGEEFQRITRSYHRQKGTERTVETNGNGDHIVEFPESYCVESFSGANDLAFPGRNSKLKSRY</sequence>
<reference evidence="2 3" key="1">
    <citation type="submission" date="2020-04" db="EMBL/GenBank/DDBJ databases">
        <title>Plant Genome Project.</title>
        <authorList>
            <person name="Zhang R.-G."/>
        </authorList>
    </citation>
    <scope>NUCLEOTIDE SEQUENCE [LARGE SCALE GENOMIC DNA]</scope>
    <source>
        <strain evidence="2">YNK0</strain>
        <tissue evidence="2">Leaf</tissue>
    </source>
</reference>
<protein>
    <submittedName>
        <fullName evidence="2">Uncharacterized protein</fullName>
    </submittedName>
</protein>
<name>A0A835D7A8_TETSI</name>
<proteinExistence type="predicted"/>
<feature type="region of interest" description="Disordered" evidence="1">
    <location>
        <begin position="1"/>
        <end position="26"/>
    </location>
</feature>
<organism evidence="2 3">
    <name type="scientific">Tetracentron sinense</name>
    <name type="common">Spur-leaf</name>
    <dbReference type="NCBI Taxonomy" id="13715"/>
    <lineage>
        <taxon>Eukaryota</taxon>
        <taxon>Viridiplantae</taxon>
        <taxon>Streptophyta</taxon>
        <taxon>Embryophyta</taxon>
        <taxon>Tracheophyta</taxon>
        <taxon>Spermatophyta</taxon>
        <taxon>Magnoliopsida</taxon>
        <taxon>Trochodendrales</taxon>
        <taxon>Trochodendraceae</taxon>
        <taxon>Tetracentron</taxon>
    </lineage>
</organism>
<evidence type="ECO:0000313" key="2">
    <source>
        <dbReference type="EMBL" id="KAF8389704.1"/>
    </source>
</evidence>
<dbReference type="AlphaFoldDB" id="A0A835D7A8"/>
<comment type="caution">
    <text evidence="2">The sequence shown here is derived from an EMBL/GenBank/DDBJ whole genome shotgun (WGS) entry which is preliminary data.</text>
</comment>
<evidence type="ECO:0000313" key="3">
    <source>
        <dbReference type="Proteomes" id="UP000655225"/>
    </source>
</evidence>
<gene>
    <name evidence="2" type="ORF">HHK36_024223</name>
</gene>
<keyword evidence="3" id="KW-1185">Reference proteome</keyword>
<dbReference type="Proteomes" id="UP000655225">
    <property type="component" value="Unassembled WGS sequence"/>
</dbReference>
<dbReference type="EMBL" id="JABCRI010000018">
    <property type="protein sequence ID" value="KAF8389704.1"/>
    <property type="molecule type" value="Genomic_DNA"/>
</dbReference>